<evidence type="ECO:0000313" key="6">
    <source>
        <dbReference type="EMBL" id="MFG6430544.1"/>
    </source>
</evidence>
<keyword evidence="1" id="KW-0812">Transmembrane</keyword>
<dbReference type="InterPro" id="IPR013656">
    <property type="entry name" value="PAS_4"/>
</dbReference>
<gene>
    <name evidence="6" type="ORF">ACG00Y_11505</name>
</gene>
<dbReference type="Pfam" id="PF00989">
    <property type="entry name" value="PAS"/>
    <property type="match status" value="2"/>
</dbReference>
<feature type="domain" description="PAS" evidence="2">
    <location>
        <begin position="727"/>
        <end position="797"/>
    </location>
</feature>
<dbReference type="PANTHER" id="PTHR44757">
    <property type="entry name" value="DIGUANYLATE CYCLASE DGCP"/>
    <property type="match status" value="1"/>
</dbReference>
<dbReference type="Pfam" id="PF00672">
    <property type="entry name" value="HAMP"/>
    <property type="match status" value="1"/>
</dbReference>
<evidence type="ECO:0000256" key="1">
    <source>
        <dbReference type="SAM" id="Phobius"/>
    </source>
</evidence>
<feature type="domain" description="PAC" evidence="3">
    <location>
        <begin position="305"/>
        <end position="355"/>
    </location>
</feature>
<keyword evidence="1" id="KW-0472">Membrane</keyword>
<dbReference type="Pfam" id="PF08448">
    <property type="entry name" value="PAS_4"/>
    <property type="match status" value="2"/>
</dbReference>
<dbReference type="SUPFAM" id="SSF55785">
    <property type="entry name" value="PYP-like sensor domain (PAS domain)"/>
    <property type="match status" value="5"/>
</dbReference>
<dbReference type="InterPro" id="IPR035965">
    <property type="entry name" value="PAS-like_dom_sf"/>
</dbReference>
<dbReference type="PROSITE" id="PS50113">
    <property type="entry name" value="PAC"/>
    <property type="match status" value="4"/>
</dbReference>
<dbReference type="PANTHER" id="PTHR44757:SF2">
    <property type="entry name" value="BIOFILM ARCHITECTURE MAINTENANCE PROTEIN MBAA"/>
    <property type="match status" value="1"/>
</dbReference>
<evidence type="ECO:0000259" key="2">
    <source>
        <dbReference type="PROSITE" id="PS50112"/>
    </source>
</evidence>
<evidence type="ECO:0000313" key="7">
    <source>
        <dbReference type="Proteomes" id="UP001606210"/>
    </source>
</evidence>
<dbReference type="NCBIfam" id="TIGR00254">
    <property type="entry name" value="GGDEF"/>
    <property type="match status" value="1"/>
</dbReference>
<keyword evidence="7" id="KW-1185">Reference proteome</keyword>
<dbReference type="PROSITE" id="PS50112">
    <property type="entry name" value="PAS"/>
    <property type="match status" value="4"/>
</dbReference>
<feature type="domain" description="PAC" evidence="3">
    <location>
        <begin position="795"/>
        <end position="850"/>
    </location>
</feature>
<evidence type="ECO:0000259" key="4">
    <source>
        <dbReference type="PROSITE" id="PS50885"/>
    </source>
</evidence>
<dbReference type="InterPro" id="IPR000160">
    <property type="entry name" value="GGDEF_dom"/>
</dbReference>
<feature type="domain" description="GGDEF" evidence="5">
    <location>
        <begin position="879"/>
        <end position="1006"/>
    </location>
</feature>
<dbReference type="PROSITE" id="PS50885">
    <property type="entry name" value="HAMP"/>
    <property type="match status" value="1"/>
</dbReference>
<dbReference type="Gene3D" id="6.10.340.10">
    <property type="match status" value="1"/>
</dbReference>
<accession>A0ABW7F1W1</accession>
<dbReference type="SMART" id="SM00086">
    <property type="entry name" value="PAC"/>
    <property type="match status" value="5"/>
</dbReference>
<feature type="domain" description="HAMP" evidence="4">
    <location>
        <begin position="175"/>
        <end position="227"/>
    </location>
</feature>
<dbReference type="Gene3D" id="3.30.450.20">
    <property type="entry name" value="PAS domain"/>
    <property type="match status" value="5"/>
</dbReference>
<dbReference type="RefSeq" id="WP_394478896.1">
    <property type="nucleotide sequence ID" value="NZ_JBIGHV010000004.1"/>
</dbReference>
<dbReference type="Gene3D" id="3.30.70.270">
    <property type="match status" value="1"/>
</dbReference>
<keyword evidence="1" id="KW-1133">Transmembrane helix</keyword>
<feature type="domain" description="PAS" evidence="2">
    <location>
        <begin position="600"/>
        <end position="654"/>
    </location>
</feature>
<dbReference type="Pfam" id="PF00990">
    <property type="entry name" value="GGDEF"/>
    <property type="match status" value="1"/>
</dbReference>
<dbReference type="SMART" id="SM00304">
    <property type="entry name" value="HAMP"/>
    <property type="match status" value="1"/>
</dbReference>
<feature type="transmembrane region" description="Helical" evidence="1">
    <location>
        <begin position="156"/>
        <end position="178"/>
    </location>
</feature>
<dbReference type="SUPFAM" id="SSF55073">
    <property type="entry name" value="Nucleotide cyclase"/>
    <property type="match status" value="1"/>
</dbReference>
<dbReference type="SUPFAM" id="SSF158472">
    <property type="entry name" value="HAMP domain-like"/>
    <property type="match status" value="1"/>
</dbReference>
<dbReference type="EMBL" id="JBIGHV010000004">
    <property type="protein sequence ID" value="MFG6430544.1"/>
    <property type="molecule type" value="Genomic_DNA"/>
</dbReference>
<dbReference type="CDD" id="cd00130">
    <property type="entry name" value="PAS"/>
    <property type="match status" value="4"/>
</dbReference>
<dbReference type="InterPro" id="IPR029787">
    <property type="entry name" value="Nucleotide_cyclase"/>
</dbReference>
<dbReference type="InterPro" id="IPR000014">
    <property type="entry name" value="PAS"/>
</dbReference>
<feature type="domain" description="PAC" evidence="3">
    <location>
        <begin position="430"/>
        <end position="482"/>
    </location>
</feature>
<proteinExistence type="predicted"/>
<evidence type="ECO:0000259" key="5">
    <source>
        <dbReference type="PROSITE" id="PS50887"/>
    </source>
</evidence>
<feature type="domain" description="PAC" evidence="3">
    <location>
        <begin position="550"/>
        <end position="603"/>
    </location>
</feature>
<dbReference type="InterPro" id="IPR013767">
    <property type="entry name" value="PAS_fold"/>
</dbReference>
<feature type="domain" description="PAS" evidence="2">
    <location>
        <begin position="483"/>
        <end position="529"/>
    </location>
</feature>
<dbReference type="Proteomes" id="UP001606210">
    <property type="component" value="Unassembled WGS sequence"/>
</dbReference>
<feature type="domain" description="PAS" evidence="2">
    <location>
        <begin position="239"/>
        <end position="282"/>
    </location>
</feature>
<dbReference type="CDD" id="cd06225">
    <property type="entry name" value="HAMP"/>
    <property type="match status" value="1"/>
</dbReference>
<protein>
    <submittedName>
        <fullName evidence="6">PAS domain S-box protein</fullName>
    </submittedName>
</protein>
<reference evidence="6 7" key="1">
    <citation type="submission" date="2024-08" db="EMBL/GenBank/DDBJ databases">
        <authorList>
            <person name="Lu H."/>
        </authorList>
    </citation>
    <scope>NUCLEOTIDE SEQUENCE [LARGE SCALE GENOMIC DNA]</scope>
    <source>
        <strain evidence="6 7">LYH14W</strain>
    </source>
</reference>
<dbReference type="CDD" id="cd01949">
    <property type="entry name" value="GGDEF"/>
    <property type="match status" value="1"/>
</dbReference>
<comment type="caution">
    <text evidence="6">The sequence shown here is derived from an EMBL/GenBank/DDBJ whole genome shotgun (WGS) entry which is preliminary data.</text>
</comment>
<sequence>MKVRTLLTLSAVLGAAVTLALAFMLWRGASSSEDAEAGQQRALAAAREMSSLLSLTQAYARSRSEQDAGNWRDRQRDLKALLQQAAVGDPAQRAQWLATLDRLHTGLGQLAADSPEPPVKALLTETRSLAEAIFQAAREKRLASNDAARRFRQTTVVAVAVLACLLIAQGMLVVAKLLRPLRRLEGMTDAIARGDLRPSAVEGGDDEIGQLARRFNMMADALAARDVSLRQQIEQREASEQRVRSILTNAPDAFVATDGAGRITEWNVQAERTFGWTRDEAMALTMSSLIRSDSTRVSVVQSFASRLEATAVHKDGRLIPMELSVASVPEGDGFATIAFLQDISARRGQEAALKESRAALAITGRLAGVGGWRLDLASSVIHWTETVREIHEVADDHAPTLLSALDFIEREAQPSLIACLEEGVRTGQRWHVEVPLRSALGRRRWVRIVGDTEYEADGTPARVVGAMQDITERKNLELRLQAQESFIRSITDHLPIRIGYLDRGGRYRFVNEAHCRRYGLGRDEILGRTREELTGHSQTVSYLTAALAGQAQRFESEEVINGQLRHIESQLMPDVDELGEVRGLFTTGVDITERKVAERALRELTDIFDNTPDFVVQTDAKGRVSYMNPAVRAALGFDADEDVSGRAFQDYYTPASSRRLLDEATPYARAHGVWLGESEALVEGGRMVPVSHMVIAHMDEGGRVSRYSSVMRDISQEVRSRDLIHRQTLTLSSVAEAIPAVVSAVGPDETYRFVNSAFERWRARPREEILGRHIRDVLGEAEYAASEAAIRRVLRGETVTFERDSTAGNSLRNQQVTYVPLLLPDGGIDGFVGVAQDVTAQKQEELRLLQLSERDALTEVLNRQGLQTYLAQRHDKHDEGLALLYVDLDRFKPVNDTYGHPMGDALLKAFAERLKSLVRPTDVVARLGGDEFAIVLPGIRSAGNAQAVADKVVAAAAAPFRIGQLELQIGASVGVALAAGDGWDGLVHRADAAVYRAKARGRGQWA</sequence>
<dbReference type="InterPro" id="IPR043128">
    <property type="entry name" value="Rev_trsase/Diguanyl_cyclase"/>
</dbReference>
<dbReference type="InterPro" id="IPR052155">
    <property type="entry name" value="Biofilm_reg_signaling"/>
</dbReference>
<dbReference type="SMART" id="SM00267">
    <property type="entry name" value="GGDEF"/>
    <property type="match status" value="1"/>
</dbReference>
<dbReference type="InterPro" id="IPR000700">
    <property type="entry name" value="PAS-assoc_C"/>
</dbReference>
<evidence type="ECO:0000259" key="3">
    <source>
        <dbReference type="PROSITE" id="PS50113"/>
    </source>
</evidence>
<dbReference type="PROSITE" id="PS50887">
    <property type="entry name" value="GGDEF"/>
    <property type="match status" value="1"/>
</dbReference>
<dbReference type="SMART" id="SM00091">
    <property type="entry name" value="PAS"/>
    <property type="match status" value="4"/>
</dbReference>
<dbReference type="InterPro" id="IPR001610">
    <property type="entry name" value="PAC"/>
</dbReference>
<dbReference type="NCBIfam" id="TIGR00229">
    <property type="entry name" value="sensory_box"/>
    <property type="match status" value="4"/>
</dbReference>
<dbReference type="InterPro" id="IPR003660">
    <property type="entry name" value="HAMP_dom"/>
</dbReference>
<organism evidence="6 7">
    <name type="scientific">Pelomonas parva</name>
    <dbReference type="NCBI Taxonomy" id="3299032"/>
    <lineage>
        <taxon>Bacteria</taxon>
        <taxon>Pseudomonadati</taxon>
        <taxon>Pseudomonadota</taxon>
        <taxon>Betaproteobacteria</taxon>
        <taxon>Burkholderiales</taxon>
        <taxon>Sphaerotilaceae</taxon>
        <taxon>Roseateles</taxon>
    </lineage>
</organism>
<name>A0ABW7F1W1_9BURK</name>